<evidence type="ECO:0000313" key="4">
    <source>
        <dbReference type="EMBL" id="CAI8019225.1"/>
    </source>
</evidence>
<dbReference type="Pfam" id="PF23556">
    <property type="entry name" value="TPR_Vps41"/>
    <property type="match status" value="1"/>
</dbReference>
<dbReference type="SUPFAM" id="SSF57850">
    <property type="entry name" value="RING/U-box"/>
    <property type="match status" value="1"/>
</dbReference>
<evidence type="ECO:0000313" key="5">
    <source>
        <dbReference type="Proteomes" id="UP001174909"/>
    </source>
</evidence>
<dbReference type="PANTHER" id="PTHR12616">
    <property type="entry name" value="VACUOLAR PROTEIN SORTING VPS41"/>
    <property type="match status" value="1"/>
</dbReference>
<dbReference type="GO" id="GO:0016236">
    <property type="term" value="P:macroautophagy"/>
    <property type="evidence" value="ECO:0007669"/>
    <property type="project" value="TreeGrafter"/>
</dbReference>
<keyword evidence="5" id="KW-1185">Reference proteome</keyword>
<dbReference type="EMBL" id="CASHTH010001735">
    <property type="protein sequence ID" value="CAI8019225.1"/>
    <property type="molecule type" value="Genomic_DNA"/>
</dbReference>
<dbReference type="PANTHER" id="PTHR12616:SF1">
    <property type="entry name" value="VACUOLAR PROTEIN SORTING-ASSOCIATED PROTEIN 41 HOMOLOG"/>
    <property type="match status" value="1"/>
</dbReference>
<organism evidence="4 5">
    <name type="scientific">Geodia barretti</name>
    <name type="common">Barrett's horny sponge</name>
    <dbReference type="NCBI Taxonomy" id="519541"/>
    <lineage>
        <taxon>Eukaryota</taxon>
        <taxon>Metazoa</taxon>
        <taxon>Porifera</taxon>
        <taxon>Demospongiae</taxon>
        <taxon>Heteroscleromorpha</taxon>
        <taxon>Tetractinellida</taxon>
        <taxon>Astrophorina</taxon>
        <taxon>Geodiidae</taxon>
        <taxon>Geodia</taxon>
    </lineage>
</organism>
<dbReference type="Proteomes" id="UP001174909">
    <property type="component" value="Unassembled WGS sequence"/>
</dbReference>
<dbReference type="InterPro" id="IPR045111">
    <property type="entry name" value="Vps41/Vps8"/>
</dbReference>
<sequence length="418" mass="47977">MDPQLSPAVYELVLNTFLQKDSKTLHKTVQAWPTSLYNPQAVINAVDDKLREQPNNEDLLKVKALLHEDLGQYEEALKIYLQQGHFEVFELIRKRKLHASLVGNLMTLMKLGSEETVNLLIAHRTEPPLQVERVVKVLDSTHTVEYLHKYLDGLFQKDPKAGGQYHQRQVELYATYDKEKLLPFLRSCTDIPLQKALQVCEKHNRYEEMVFLLARMGNPKAALELVIKKLEDVDKAIEFAMEEGDDDLWDALIHLSISNPKFVTGLLNNVGTHIDPTKLIQQIPEHTEIPNLGASLVKLLQDFQVQVNLREGCRKILVKDSHSLMEKLYKLQGSAVYIDGDTICKACGNEVIGTGIYMFATKMTMKTEKADFVLFFCGHVYHGRCVNKKNQRMTCRMCYVHTRAEHRGRKEHLLQKNL</sequence>
<dbReference type="InterPro" id="IPR016024">
    <property type="entry name" value="ARM-type_fold"/>
</dbReference>
<dbReference type="GO" id="GO:0030897">
    <property type="term" value="C:HOPS complex"/>
    <property type="evidence" value="ECO:0007669"/>
    <property type="project" value="TreeGrafter"/>
</dbReference>
<dbReference type="GO" id="GO:0009267">
    <property type="term" value="P:cellular response to starvation"/>
    <property type="evidence" value="ECO:0007669"/>
    <property type="project" value="TreeGrafter"/>
</dbReference>
<proteinExistence type="predicted"/>
<dbReference type="InterPro" id="IPR000547">
    <property type="entry name" value="Clathrin_H-chain/VPS_repeat"/>
</dbReference>
<dbReference type="AlphaFoldDB" id="A0AA35WLW3"/>
<evidence type="ECO:0000256" key="1">
    <source>
        <dbReference type="ARBA" id="ARBA00022448"/>
    </source>
</evidence>
<comment type="caution">
    <text evidence="4">The sequence shown here is derived from an EMBL/GenBank/DDBJ whole genome shotgun (WGS) entry which is preliminary data.</text>
</comment>
<dbReference type="GO" id="GO:0005770">
    <property type="term" value="C:late endosome"/>
    <property type="evidence" value="ECO:0007669"/>
    <property type="project" value="TreeGrafter"/>
</dbReference>
<name>A0AA35WLW3_GEOBA</name>
<feature type="repeat" description="CHCR" evidence="3">
    <location>
        <begin position="122"/>
        <end position="265"/>
    </location>
</feature>
<keyword evidence="1" id="KW-0813">Transport</keyword>
<reference evidence="4" key="1">
    <citation type="submission" date="2023-03" db="EMBL/GenBank/DDBJ databases">
        <authorList>
            <person name="Steffen K."/>
            <person name="Cardenas P."/>
        </authorList>
    </citation>
    <scope>NUCLEOTIDE SEQUENCE</scope>
</reference>
<evidence type="ECO:0000256" key="3">
    <source>
        <dbReference type="PROSITE-ProRule" id="PRU01006"/>
    </source>
</evidence>
<dbReference type="SMART" id="SM00299">
    <property type="entry name" value="CLH"/>
    <property type="match status" value="1"/>
</dbReference>
<evidence type="ECO:0000256" key="2">
    <source>
        <dbReference type="ARBA" id="ARBA00022927"/>
    </source>
</evidence>
<gene>
    <name evidence="4" type="ORF">GBAR_LOCUS11579</name>
</gene>
<protein>
    <submittedName>
        <fullName evidence="4">Vacuolar protein sorting-associated protein 41 homolog</fullName>
    </submittedName>
</protein>
<dbReference type="GO" id="GO:0006623">
    <property type="term" value="P:protein targeting to vacuole"/>
    <property type="evidence" value="ECO:0007669"/>
    <property type="project" value="InterPro"/>
</dbReference>
<dbReference type="Gene3D" id="1.25.40.10">
    <property type="entry name" value="Tetratricopeptide repeat domain"/>
    <property type="match status" value="1"/>
</dbReference>
<accession>A0AA35WLW3</accession>
<dbReference type="PROSITE" id="PS50236">
    <property type="entry name" value="CHCR"/>
    <property type="match status" value="1"/>
</dbReference>
<dbReference type="SUPFAM" id="SSF48371">
    <property type="entry name" value="ARM repeat"/>
    <property type="match status" value="1"/>
</dbReference>
<keyword evidence="2" id="KW-0653">Protein transport</keyword>
<dbReference type="GO" id="GO:0034058">
    <property type="term" value="P:endosomal vesicle fusion"/>
    <property type="evidence" value="ECO:0007669"/>
    <property type="project" value="TreeGrafter"/>
</dbReference>
<dbReference type="InterPro" id="IPR011990">
    <property type="entry name" value="TPR-like_helical_dom_sf"/>
</dbReference>